<proteinExistence type="predicted"/>
<organism evidence="2 3">
    <name type="scientific">Dorcoceras hygrometricum</name>
    <dbReference type="NCBI Taxonomy" id="472368"/>
    <lineage>
        <taxon>Eukaryota</taxon>
        <taxon>Viridiplantae</taxon>
        <taxon>Streptophyta</taxon>
        <taxon>Embryophyta</taxon>
        <taxon>Tracheophyta</taxon>
        <taxon>Spermatophyta</taxon>
        <taxon>Magnoliopsida</taxon>
        <taxon>eudicotyledons</taxon>
        <taxon>Gunneridae</taxon>
        <taxon>Pentapetalae</taxon>
        <taxon>asterids</taxon>
        <taxon>lamiids</taxon>
        <taxon>Lamiales</taxon>
        <taxon>Gesneriaceae</taxon>
        <taxon>Didymocarpoideae</taxon>
        <taxon>Trichosporeae</taxon>
        <taxon>Loxocarpinae</taxon>
        <taxon>Dorcoceras</taxon>
    </lineage>
</organism>
<dbReference type="EMBL" id="KV009356">
    <property type="protein sequence ID" value="KZV29751.1"/>
    <property type="molecule type" value="Genomic_DNA"/>
</dbReference>
<evidence type="ECO:0000256" key="1">
    <source>
        <dbReference type="SAM" id="MobiDB-lite"/>
    </source>
</evidence>
<dbReference type="AlphaFoldDB" id="A0A2Z7B6L9"/>
<dbReference type="Proteomes" id="UP000250235">
    <property type="component" value="Unassembled WGS sequence"/>
</dbReference>
<evidence type="ECO:0000313" key="3">
    <source>
        <dbReference type="Proteomes" id="UP000250235"/>
    </source>
</evidence>
<accession>A0A2Z7B6L9</accession>
<feature type="region of interest" description="Disordered" evidence="1">
    <location>
        <begin position="234"/>
        <end position="258"/>
    </location>
</feature>
<gene>
    <name evidence="2" type="ORF">F511_21850</name>
</gene>
<feature type="compositionally biased region" description="Basic residues" evidence="1">
    <location>
        <begin position="240"/>
        <end position="251"/>
    </location>
</feature>
<protein>
    <submittedName>
        <fullName evidence="2">Uncharacterized protein</fullName>
    </submittedName>
</protein>
<evidence type="ECO:0000313" key="2">
    <source>
        <dbReference type="EMBL" id="KZV29751.1"/>
    </source>
</evidence>
<name>A0A2Z7B6L9_9LAMI</name>
<keyword evidence="3" id="KW-1185">Reference proteome</keyword>
<reference evidence="2 3" key="1">
    <citation type="journal article" date="2015" name="Proc. Natl. Acad. Sci. U.S.A.">
        <title>The resurrection genome of Boea hygrometrica: A blueprint for survival of dehydration.</title>
        <authorList>
            <person name="Xiao L."/>
            <person name="Yang G."/>
            <person name="Zhang L."/>
            <person name="Yang X."/>
            <person name="Zhao S."/>
            <person name="Ji Z."/>
            <person name="Zhou Q."/>
            <person name="Hu M."/>
            <person name="Wang Y."/>
            <person name="Chen M."/>
            <person name="Xu Y."/>
            <person name="Jin H."/>
            <person name="Xiao X."/>
            <person name="Hu G."/>
            <person name="Bao F."/>
            <person name="Hu Y."/>
            <person name="Wan P."/>
            <person name="Li L."/>
            <person name="Deng X."/>
            <person name="Kuang T."/>
            <person name="Xiang C."/>
            <person name="Zhu J.K."/>
            <person name="Oliver M.J."/>
            <person name="He Y."/>
        </authorList>
    </citation>
    <scope>NUCLEOTIDE SEQUENCE [LARGE SCALE GENOMIC DNA]</scope>
    <source>
        <strain evidence="3">cv. XS01</strain>
    </source>
</reference>
<sequence length="258" mass="28164">MASSLIANALQVNFDSILGFPNNEGMVNMFKALESTGLRGFLGSPSVIYEKALKRFFDTASVRENEIISAVLGKFVGISEEQFADLLELLMTGLTDMTEVPKDLVYDARSIFSESGNVDKSSKQAKGFAAQIYVFLKSATNLSLVEAKTFPPQKILTVKIVGTYVSKNKNIGSDKDEPEESVSKKTEIKRIPAHVIVEPVAKKKRTTMGRAAPAEKGLAMIPVVQDPEPIAIVPAATPKSQHHREPKRKLVLQKGSDD</sequence>